<keyword evidence="1" id="KW-0812">Transmembrane</keyword>
<keyword evidence="1" id="KW-0472">Membrane</keyword>
<protein>
    <recommendedName>
        <fullName evidence="4">Zinc ribbon domain-containing protein</fullName>
    </recommendedName>
</protein>
<evidence type="ECO:0000313" key="2">
    <source>
        <dbReference type="EMBL" id="AIE83392.1"/>
    </source>
</evidence>
<dbReference type="STRING" id="661478.OP10G_0024"/>
<dbReference type="OrthoDB" id="8685152at2"/>
<feature type="transmembrane region" description="Helical" evidence="1">
    <location>
        <begin position="146"/>
        <end position="165"/>
    </location>
</feature>
<keyword evidence="3" id="KW-1185">Reference proteome</keyword>
<dbReference type="AlphaFoldDB" id="A0A068NIU4"/>
<feature type="transmembrane region" description="Helical" evidence="1">
    <location>
        <begin position="46"/>
        <end position="64"/>
    </location>
</feature>
<gene>
    <name evidence="2" type="ORF">OP10G_0024</name>
</gene>
<evidence type="ECO:0000313" key="3">
    <source>
        <dbReference type="Proteomes" id="UP000027982"/>
    </source>
</evidence>
<dbReference type="KEGG" id="fgi:OP10G_0024"/>
<accession>A0A068NIU4</accession>
<sequence>MIQCPNCAKSVPDWSKECQFCQADVKGVARPRKSDFQRGTQIEKAAWIRPALYVAAGYSILGGLQNIGSGTPMLGGKPSPGTPTALFVGTGLVMMAVGCLSALVGVGLLTKVEIARRAAIPVSGLRILTSGLILVGSLLAGGVSSSGTIFNILDIVTAGLLVYLVRETD</sequence>
<evidence type="ECO:0000256" key="1">
    <source>
        <dbReference type="SAM" id="Phobius"/>
    </source>
</evidence>
<keyword evidence="1" id="KW-1133">Transmembrane helix</keyword>
<dbReference type="EMBL" id="CP007139">
    <property type="protein sequence ID" value="AIE83392.1"/>
    <property type="molecule type" value="Genomic_DNA"/>
</dbReference>
<name>A0A068NIU4_FIMGI</name>
<dbReference type="HOGENOM" id="CLU_1576140_0_0_0"/>
<dbReference type="Proteomes" id="UP000027982">
    <property type="component" value="Chromosome"/>
</dbReference>
<reference evidence="2 3" key="1">
    <citation type="journal article" date="2014" name="PLoS ONE">
        <title>The first complete genome sequence of the class fimbriimonadia in the phylum armatimonadetes.</title>
        <authorList>
            <person name="Hu Z.Y."/>
            <person name="Wang Y.Z."/>
            <person name="Im W.T."/>
            <person name="Wang S.Y."/>
            <person name="Zhao G.P."/>
            <person name="Zheng H.J."/>
            <person name="Quan Z.X."/>
        </authorList>
    </citation>
    <scope>NUCLEOTIDE SEQUENCE [LARGE SCALE GENOMIC DNA]</scope>
    <source>
        <strain evidence="2">Gsoil 348</strain>
    </source>
</reference>
<proteinExistence type="predicted"/>
<feature type="transmembrane region" description="Helical" evidence="1">
    <location>
        <begin position="118"/>
        <end position="140"/>
    </location>
</feature>
<feature type="transmembrane region" description="Helical" evidence="1">
    <location>
        <begin position="84"/>
        <end position="106"/>
    </location>
</feature>
<evidence type="ECO:0008006" key="4">
    <source>
        <dbReference type="Google" id="ProtNLM"/>
    </source>
</evidence>
<organism evidence="2 3">
    <name type="scientific">Fimbriimonas ginsengisoli Gsoil 348</name>
    <dbReference type="NCBI Taxonomy" id="661478"/>
    <lineage>
        <taxon>Bacteria</taxon>
        <taxon>Bacillati</taxon>
        <taxon>Armatimonadota</taxon>
        <taxon>Fimbriimonadia</taxon>
        <taxon>Fimbriimonadales</taxon>
        <taxon>Fimbriimonadaceae</taxon>
        <taxon>Fimbriimonas</taxon>
    </lineage>
</organism>